<accession>E1SML8</accession>
<dbReference type="HOGENOM" id="CLU_120464_1_0_6"/>
<evidence type="ECO:0000256" key="1">
    <source>
        <dbReference type="SAM" id="SignalP"/>
    </source>
</evidence>
<reference evidence="2 3" key="1">
    <citation type="journal article" date="2010" name="Stand. Genomic Sci.">
        <title>Complete genome sequence of Ferrimonas balearica type strain (PAT).</title>
        <authorList>
            <person name="Nolan M."/>
            <person name="Sikorski J."/>
            <person name="Davenport K."/>
            <person name="Lucas S."/>
            <person name="Glavina Del Rio T."/>
            <person name="Tice H."/>
            <person name="Cheng J."/>
            <person name="Goodwin L."/>
            <person name="Pitluck S."/>
            <person name="Liolios K."/>
            <person name="Ivanova N."/>
            <person name="Mavromatis K."/>
            <person name="Ovchinnikova G."/>
            <person name="Pati A."/>
            <person name="Chen A."/>
            <person name="Palaniappan K."/>
            <person name="Land M."/>
            <person name="Hauser L."/>
            <person name="Chang Y."/>
            <person name="Jeffries C."/>
            <person name="Tapia R."/>
            <person name="Brettin T."/>
            <person name="Detter J."/>
            <person name="Han C."/>
            <person name="Yasawong M."/>
            <person name="Rohde M."/>
            <person name="Tindall B."/>
            <person name="Goker M."/>
            <person name="Woyke T."/>
            <person name="Bristow J."/>
            <person name="Eisen J."/>
            <person name="Markowitz V."/>
            <person name="Hugenholtz P."/>
            <person name="Kyrpides N."/>
            <person name="Klenk H."/>
            <person name="Lapidus A."/>
        </authorList>
    </citation>
    <scope>NUCLEOTIDE SEQUENCE [LARGE SCALE GENOMIC DNA]</scope>
    <source>
        <strain evidence="3">DSM 9799 / CCM 4581 / KCTC 23876 / PAT</strain>
    </source>
</reference>
<dbReference type="KEGG" id="fbl:Fbal_1353"/>
<evidence type="ECO:0000313" key="2">
    <source>
        <dbReference type="EMBL" id="ADN75557.1"/>
    </source>
</evidence>
<dbReference type="RefSeq" id="WP_013344863.1">
    <property type="nucleotide sequence ID" value="NC_014541.1"/>
</dbReference>
<organism evidence="2 3">
    <name type="scientific">Ferrimonas balearica (strain DSM 9799 / CCM 4581 / KCTC 23876 / PAT)</name>
    <dbReference type="NCBI Taxonomy" id="550540"/>
    <lineage>
        <taxon>Bacteria</taxon>
        <taxon>Pseudomonadati</taxon>
        <taxon>Pseudomonadota</taxon>
        <taxon>Gammaproteobacteria</taxon>
        <taxon>Alteromonadales</taxon>
        <taxon>Ferrimonadaceae</taxon>
        <taxon>Ferrimonas</taxon>
    </lineage>
</organism>
<feature type="chain" id="PRO_5003151611" description="FAD/FMN-containing dehydrogenase" evidence="1">
    <location>
        <begin position="21"/>
        <end position="154"/>
    </location>
</feature>
<evidence type="ECO:0008006" key="4">
    <source>
        <dbReference type="Google" id="ProtNLM"/>
    </source>
</evidence>
<evidence type="ECO:0000313" key="3">
    <source>
        <dbReference type="Proteomes" id="UP000006683"/>
    </source>
</evidence>
<dbReference type="AlphaFoldDB" id="E1SML8"/>
<name>E1SML8_FERBD</name>
<proteinExistence type="predicted"/>
<keyword evidence="1" id="KW-0732">Signal</keyword>
<keyword evidence="3" id="KW-1185">Reference proteome</keyword>
<dbReference type="STRING" id="550540.Fbal_1353"/>
<dbReference type="eggNOG" id="ENOG50332RW">
    <property type="taxonomic scope" value="Bacteria"/>
</dbReference>
<dbReference type="GeneID" id="67181573"/>
<protein>
    <recommendedName>
        <fullName evidence="4">FAD/FMN-containing dehydrogenase</fullName>
    </recommendedName>
</protein>
<dbReference type="OrthoDB" id="5786920at2"/>
<sequence length="154" mass="16554">MKKYLVAAALSAATVFPAAALEMGQPLPYLTLEDQHGGAHSLTGNVHTLLFTRDKGGSDVASAALDGVEQAQLEAKQVVYVADISIMPSIITSMFALPKMRKQPWLTLMDDKGDATANFPHQTNEVTMVRFENGNVADIQYFSDGAELKTALAL</sequence>
<gene>
    <name evidence="2" type="ordered locus">Fbal_1353</name>
</gene>
<dbReference type="EMBL" id="CP002209">
    <property type="protein sequence ID" value="ADN75557.1"/>
    <property type="molecule type" value="Genomic_DNA"/>
</dbReference>
<feature type="signal peptide" evidence="1">
    <location>
        <begin position="1"/>
        <end position="20"/>
    </location>
</feature>
<dbReference type="Proteomes" id="UP000006683">
    <property type="component" value="Chromosome"/>
</dbReference>